<gene>
    <name evidence="1" type="ORF">LCGC14_0730790</name>
</gene>
<protein>
    <submittedName>
        <fullName evidence="1">Uncharacterized protein</fullName>
    </submittedName>
</protein>
<name>A0A0F9Q9Q0_9ZZZZ</name>
<comment type="caution">
    <text evidence="1">The sequence shown here is derived from an EMBL/GenBank/DDBJ whole genome shotgun (WGS) entry which is preliminary data.</text>
</comment>
<dbReference type="EMBL" id="LAZR01001689">
    <property type="protein sequence ID" value="KKN40695.1"/>
    <property type="molecule type" value="Genomic_DNA"/>
</dbReference>
<reference evidence="1" key="1">
    <citation type="journal article" date="2015" name="Nature">
        <title>Complex archaea that bridge the gap between prokaryotes and eukaryotes.</title>
        <authorList>
            <person name="Spang A."/>
            <person name="Saw J.H."/>
            <person name="Jorgensen S.L."/>
            <person name="Zaremba-Niedzwiedzka K."/>
            <person name="Martijn J."/>
            <person name="Lind A.E."/>
            <person name="van Eijk R."/>
            <person name="Schleper C."/>
            <person name="Guy L."/>
            <person name="Ettema T.J."/>
        </authorList>
    </citation>
    <scope>NUCLEOTIDE SEQUENCE</scope>
</reference>
<accession>A0A0F9Q9Q0</accession>
<sequence length="62" mass="7077">MAGSPNYQFLSEVIDDLDHEQLTELMNWLAIKGYAPTRPNINAWRRERGLASSREDIASGRD</sequence>
<organism evidence="1">
    <name type="scientific">marine sediment metagenome</name>
    <dbReference type="NCBI Taxonomy" id="412755"/>
    <lineage>
        <taxon>unclassified sequences</taxon>
        <taxon>metagenomes</taxon>
        <taxon>ecological metagenomes</taxon>
    </lineage>
</organism>
<dbReference type="AlphaFoldDB" id="A0A0F9Q9Q0"/>
<proteinExistence type="predicted"/>
<evidence type="ECO:0000313" key="1">
    <source>
        <dbReference type="EMBL" id="KKN40695.1"/>
    </source>
</evidence>